<feature type="signal peptide" evidence="1">
    <location>
        <begin position="1"/>
        <end position="22"/>
    </location>
</feature>
<evidence type="ECO:0000313" key="3">
    <source>
        <dbReference type="Proteomes" id="UP001334732"/>
    </source>
</evidence>
<dbReference type="InterPro" id="IPR002321">
    <property type="entry name" value="Cyt_c_II"/>
</dbReference>
<accession>A0ABZ1CJ61</accession>
<reference evidence="2 3" key="1">
    <citation type="submission" date="2023-12" db="EMBL/GenBank/DDBJ databases">
        <title>Thiobacillus sedimentum sp. nov., a chemolithoautotrophic sulfur-oxidizing bacterium isolated from freshwater sediment.</title>
        <authorList>
            <person name="Luo J."/>
            <person name="Dai C."/>
        </authorList>
    </citation>
    <scope>NUCLEOTIDE SEQUENCE [LARGE SCALE GENOMIC DNA]</scope>
    <source>
        <strain evidence="2 3">SCUT-2</strain>
    </source>
</reference>
<gene>
    <name evidence="2" type="ORF">VA613_14910</name>
</gene>
<dbReference type="SUPFAM" id="SSF47175">
    <property type="entry name" value="Cytochromes"/>
    <property type="match status" value="1"/>
</dbReference>
<dbReference type="EMBL" id="CP141769">
    <property type="protein sequence ID" value="WRS39276.1"/>
    <property type="molecule type" value="Genomic_DNA"/>
</dbReference>
<feature type="chain" id="PRO_5045977434" evidence="1">
    <location>
        <begin position="23"/>
        <end position="158"/>
    </location>
</feature>
<evidence type="ECO:0000313" key="2">
    <source>
        <dbReference type="EMBL" id="WRS39276.1"/>
    </source>
</evidence>
<dbReference type="InterPro" id="IPR010980">
    <property type="entry name" value="Cyt_c/b562"/>
</dbReference>
<proteinExistence type="predicted"/>
<evidence type="ECO:0000256" key="1">
    <source>
        <dbReference type="SAM" id="SignalP"/>
    </source>
</evidence>
<name>A0ABZ1CJ61_9PROT</name>
<sequence length="158" mass="17221">MMLLNASRRSAPLLLCACLGLAGCGPKPDTHPGQPVTKRRAVLQETLRTFEPMGVILRGRDAYVPEKFLALAVKLQALSTRPWTYFPPGSTYAPSRAKPAVWRQPAQFKQAQDTYVKAAADLAAAAKTGNLDQIRPAYARVRESCAACHKTFRGPSVL</sequence>
<organism evidence="2 3">
    <name type="scientific">Thiobacillus sedimenti</name>
    <dbReference type="NCBI Taxonomy" id="3110231"/>
    <lineage>
        <taxon>Bacteria</taxon>
        <taxon>Pseudomonadati</taxon>
        <taxon>Pseudomonadota</taxon>
        <taxon>Betaproteobacteria</taxon>
        <taxon>Nitrosomonadales</taxon>
        <taxon>Thiobacillaceae</taxon>
        <taxon>Thiobacillus</taxon>
    </lineage>
</organism>
<dbReference type="Proteomes" id="UP001334732">
    <property type="component" value="Chromosome"/>
</dbReference>
<keyword evidence="1" id="KW-0732">Signal</keyword>
<dbReference type="PROSITE" id="PS51009">
    <property type="entry name" value="CYTCII"/>
    <property type="match status" value="1"/>
</dbReference>
<dbReference type="Pfam" id="PF01322">
    <property type="entry name" value="Cytochrom_C_2"/>
    <property type="match status" value="1"/>
</dbReference>
<protein>
    <submittedName>
        <fullName evidence="2">Cytochrome c</fullName>
    </submittedName>
</protein>
<keyword evidence="3" id="KW-1185">Reference proteome</keyword>
<dbReference type="Gene3D" id="1.20.120.10">
    <property type="entry name" value="Cytochrome c/b562"/>
    <property type="match status" value="1"/>
</dbReference>
<dbReference type="RefSeq" id="WP_324779808.1">
    <property type="nucleotide sequence ID" value="NZ_CP141769.1"/>
</dbReference>